<dbReference type="SMART" id="SM00034">
    <property type="entry name" value="CLECT"/>
    <property type="match status" value="1"/>
</dbReference>
<feature type="transmembrane region" description="Helical" evidence="1">
    <location>
        <begin position="139"/>
        <end position="162"/>
    </location>
</feature>
<dbReference type="InterPro" id="IPR016186">
    <property type="entry name" value="C-type_lectin-like/link_sf"/>
</dbReference>
<name>A0A669D198_ORENI</name>
<protein>
    <submittedName>
        <fullName evidence="3">CD302 molecule</fullName>
    </submittedName>
</protein>
<dbReference type="InterPro" id="IPR001304">
    <property type="entry name" value="C-type_lectin-like"/>
</dbReference>
<evidence type="ECO:0000313" key="3">
    <source>
        <dbReference type="Ensembl" id="ENSONIP00000052719.1"/>
    </source>
</evidence>
<organism evidence="3 4">
    <name type="scientific">Oreochromis niloticus</name>
    <name type="common">Nile tilapia</name>
    <name type="synonym">Tilapia nilotica</name>
    <dbReference type="NCBI Taxonomy" id="8128"/>
    <lineage>
        <taxon>Eukaryota</taxon>
        <taxon>Metazoa</taxon>
        <taxon>Chordata</taxon>
        <taxon>Craniata</taxon>
        <taxon>Vertebrata</taxon>
        <taxon>Euteleostomi</taxon>
        <taxon>Actinopterygii</taxon>
        <taxon>Neopterygii</taxon>
        <taxon>Teleostei</taxon>
        <taxon>Neoteleostei</taxon>
        <taxon>Acanthomorphata</taxon>
        <taxon>Ovalentaria</taxon>
        <taxon>Cichlomorphae</taxon>
        <taxon>Cichliformes</taxon>
        <taxon>Cichlidae</taxon>
        <taxon>African cichlids</taxon>
        <taxon>Pseudocrenilabrinae</taxon>
        <taxon>Oreochromini</taxon>
        <taxon>Oreochromis</taxon>
    </lineage>
</organism>
<dbReference type="Gene3D" id="3.10.100.10">
    <property type="entry name" value="Mannose-Binding Protein A, subunit A"/>
    <property type="match status" value="1"/>
</dbReference>
<dbReference type="GeneTree" id="ENSGT01150000286973"/>
<sequence>WSRGCPADGRTWLPFKDRCYHFVHGDEDKIKSYSFEDAKTHCKGFELLTIQSGEENKFVIDYSSEVWKNSPPVIVWLGMYYDSNSKCPENLLDGSLMSDLAAMDKCAALHTNTGKWEIVSCSDDLENGVICEAAQEPSAVLSALVILSVVAIVGVSAVVWFLHQKHNFGSGIVTAFEYHPPFRVPDTDQSCLVEAEETDSTP</sequence>
<reference evidence="3" key="2">
    <citation type="submission" date="2025-09" db="UniProtKB">
        <authorList>
            <consortium name="Ensembl"/>
        </authorList>
    </citation>
    <scope>IDENTIFICATION</scope>
</reference>
<dbReference type="Pfam" id="PF00059">
    <property type="entry name" value="Lectin_C"/>
    <property type="match status" value="1"/>
</dbReference>
<gene>
    <name evidence="3" type="primary">CD302</name>
</gene>
<keyword evidence="1" id="KW-1133">Transmembrane helix</keyword>
<reference evidence="3" key="1">
    <citation type="submission" date="2025-08" db="UniProtKB">
        <authorList>
            <consortium name="Ensembl"/>
        </authorList>
    </citation>
    <scope>IDENTIFICATION</scope>
</reference>
<dbReference type="Ensembl" id="ENSONIT00000037477.1">
    <property type="protein sequence ID" value="ENSONIP00000052719.1"/>
    <property type="gene ID" value="ENSONIG00000008938.2"/>
</dbReference>
<evidence type="ECO:0000259" key="2">
    <source>
        <dbReference type="PROSITE" id="PS50041"/>
    </source>
</evidence>
<keyword evidence="1" id="KW-0812">Transmembrane</keyword>
<feature type="domain" description="C-type lectin" evidence="2">
    <location>
        <begin position="15"/>
        <end position="122"/>
    </location>
</feature>
<proteinExistence type="predicted"/>
<accession>A0A669D198</accession>
<keyword evidence="4" id="KW-1185">Reference proteome</keyword>
<dbReference type="PROSITE" id="PS50041">
    <property type="entry name" value="C_TYPE_LECTIN_2"/>
    <property type="match status" value="1"/>
</dbReference>
<dbReference type="AlphaFoldDB" id="A0A669D198"/>
<dbReference type="InterPro" id="IPR016187">
    <property type="entry name" value="CTDL_fold"/>
</dbReference>
<dbReference type="CDD" id="cd00037">
    <property type="entry name" value="CLECT"/>
    <property type="match status" value="1"/>
</dbReference>
<evidence type="ECO:0000313" key="4">
    <source>
        <dbReference type="Proteomes" id="UP000005207"/>
    </source>
</evidence>
<dbReference type="SUPFAM" id="SSF56436">
    <property type="entry name" value="C-type lectin-like"/>
    <property type="match status" value="1"/>
</dbReference>
<keyword evidence="1" id="KW-0472">Membrane</keyword>
<dbReference type="Proteomes" id="UP000005207">
    <property type="component" value="Unplaced"/>
</dbReference>
<evidence type="ECO:0000256" key="1">
    <source>
        <dbReference type="SAM" id="Phobius"/>
    </source>
</evidence>